<proteinExistence type="predicted"/>
<accession>A0A3Q0IIF7</accession>
<feature type="region of interest" description="Disordered" evidence="2">
    <location>
        <begin position="394"/>
        <end position="418"/>
    </location>
</feature>
<feature type="compositionally biased region" description="Polar residues" evidence="2">
    <location>
        <begin position="1267"/>
        <end position="1277"/>
    </location>
</feature>
<feature type="region of interest" description="Disordered" evidence="2">
    <location>
        <begin position="1071"/>
        <end position="1090"/>
    </location>
</feature>
<reference evidence="4" key="1">
    <citation type="submission" date="2025-08" db="UniProtKB">
        <authorList>
            <consortium name="RefSeq"/>
        </authorList>
    </citation>
    <scope>IDENTIFICATION</scope>
</reference>
<feature type="region of interest" description="Disordered" evidence="2">
    <location>
        <begin position="201"/>
        <end position="248"/>
    </location>
</feature>
<evidence type="ECO:0000256" key="2">
    <source>
        <dbReference type="SAM" id="MobiDB-lite"/>
    </source>
</evidence>
<dbReference type="PANTHER" id="PTHR12156:SF5">
    <property type="entry name" value="FI18040P1"/>
    <property type="match status" value="1"/>
</dbReference>
<feature type="region of interest" description="Disordered" evidence="2">
    <location>
        <begin position="1251"/>
        <end position="1278"/>
    </location>
</feature>
<evidence type="ECO:0000256" key="1">
    <source>
        <dbReference type="SAM" id="Coils"/>
    </source>
</evidence>
<feature type="region of interest" description="Disordered" evidence="2">
    <location>
        <begin position="817"/>
        <end position="869"/>
    </location>
</feature>
<feature type="compositionally biased region" description="Polar residues" evidence="2">
    <location>
        <begin position="230"/>
        <end position="239"/>
    </location>
</feature>
<feature type="coiled-coil region" evidence="1">
    <location>
        <begin position="737"/>
        <end position="816"/>
    </location>
</feature>
<dbReference type="STRING" id="121845.A0A3Q0IIF7"/>
<name>A0A3Q0IIF7_DIACI</name>
<evidence type="ECO:0000313" key="4">
    <source>
        <dbReference type="RefSeq" id="XP_026675984.1"/>
    </source>
</evidence>
<feature type="coiled-coil region" evidence="1">
    <location>
        <begin position="892"/>
        <end position="952"/>
    </location>
</feature>
<keyword evidence="3" id="KW-1185">Reference proteome</keyword>
<feature type="compositionally biased region" description="Basic and acidic residues" evidence="2">
    <location>
        <begin position="1252"/>
        <end position="1266"/>
    </location>
</feature>
<organism evidence="3 4">
    <name type="scientific">Diaphorina citri</name>
    <name type="common">Asian citrus psyllid</name>
    <dbReference type="NCBI Taxonomy" id="121845"/>
    <lineage>
        <taxon>Eukaryota</taxon>
        <taxon>Metazoa</taxon>
        <taxon>Ecdysozoa</taxon>
        <taxon>Arthropoda</taxon>
        <taxon>Hexapoda</taxon>
        <taxon>Insecta</taxon>
        <taxon>Pterygota</taxon>
        <taxon>Neoptera</taxon>
        <taxon>Paraneoptera</taxon>
        <taxon>Hemiptera</taxon>
        <taxon>Sternorrhyncha</taxon>
        <taxon>Psylloidea</taxon>
        <taxon>Psyllidae</taxon>
        <taxon>Diaphorininae</taxon>
        <taxon>Diaphorina</taxon>
    </lineage>
</organism>
<feature type="compositionally biased region" description="Low complexity" evidence="2">
    <location>
        <begin position="324"/>
        <end position="338"/>
    </location>
</feature>
<gene>
    <name evidence="4" type="primary">LOC103524911</name>
</gene>
<protein>
    <submittedName>
        <fullName evidence="4">LOW QUALITY PROTEIN: myosin-11-like</fullName>
    </submittedName>
</protein>
<feature type="coiled-coil region" evidence="1">
    <location>
        <begin position="629"/>
        <end position="656"/>
    </location>
</feature>
<evidence type="ECO:0000313" key="3">
    <source>
        <dbReference type="Proteomes" id="UP000079169"/>
    </source>
</evidence>
<dbReference type="Proteomes" id="UP000079169">
    <property type="component" value="Unplaced"/>
</dbReference>
<feature type="coiled-coil region" evidence="1">
    <location>
        <begin position="505"/>
        <end position="586"/>
    </location>
</feature>
<sequence length="1330" mass="150519">MAGKTVEVEESGRALKVHTHTPHLVSLGGGRWSTAVTLHQIPPGRQSLGYVFLRSSEMFEMDKKFGELVRKLFQSSTVNIGKNSSFRYNNPAEASVMKKSLSDSFRSSTVNIGKNSSFRYNNPAEASVMKKSLSDSFRRKSKRSKSKSPACTQHDSWDSLTSADELLANLISPKVFPSNSVTVNSPASLVLGPNKFPTHLNNGVSKPPLDLELNGYHPQSPKPVHRSPSPLDTHQTLHNGDQGDEGQNGLVDLEAEQVRLEEILNLCNDYEKQIQWERNHKPQPNRIITNGSLPRDKRLHSPTIVSSPVNAQTFTFDSNPPTPSDMSVPTSPVPVSGPAALSHPGSPRTRIKTTVGNNEYNPSSCIKQTENSLDILEKKLALLNDIELICSLNKSGSGPGSNQYTQDKSTSTATNGSNKYKFLGLDEPARNHTGNENDLMSRSYHGFTSSGNGVDTVDTTATHYTNGYRSKNNNCIQEERLVSSHGLEMEKAFLDAEWKSENDLLVKEEKRVSSLKEKIEECELQMDKCKQQQKDRQLHCKQSLEQQQSVLKTLQQQLDTCSEQLRDDLNESISQQQELLESEKKVIRVLRRPGMNVQDIQQQEQELSRELEMEKAFLDAEWKSENDLLVKEEKRVSSLKEKIEECELQMDKCKQQQKDRQLHCKQSLEQQQSVLKTLQQQLDTCSVLIITNGSLPRDKRLHSPTIVSSPVNAQTFTFDSNPPTPSEKFIMPLEDIDSALKKQRASLNGDIDELKEKRARLLNTNINSGGSNVFYYTNSIDRRSNKLNLNNKQEILEKEKQKIEGLVNELEALVKSPSKNAKASSLNSSGLSNRSDSLTNVLNTTSSLNSSSLSNRSLNSSGLSNRSDSLTNVLNTSTLASEKFIMPLEDIDSALKKQRASLNGDIDELKEKRARLLSELNEIKSNVQDIQQQEQELSREDIQQQEQELSRENSATAMAGAMQQELLESEKKSFEDLEFSLLEEEADWLSRREELQRELNEASRGLSQRRAKLSELSAGRETIARNAADETSSLNAQLMGHLRRIEETRNKLRDVDLTLRDISKIRGFEFTPASTDTEEDDKDVKKQSQDDIDRITRVTNDAPIMEVNSNSLGRRTIASLQEIEKHRQLHLAKQGSLVIEEERKRVLELKKRVQEEVKMQWENDHRKVCDELLSPSSETNYAKGSVLPSLVSGSLVIEEERKRVLELKKRVQEEVKMQWENDHRKVCDELLSPSSETKKRLKRRRLSAISGDFRDQKEDRDPESRPMSDSSAYSEDQLSVRLRSSKSNVQFRDQKEDRDQWLIQNQVVKDGAPNIFLKIREHISTKLLRI</sequence>
<dbReference type="InterPro" id="IPR052212">
    <property type="entry name" value="PH-like_domain"/>
</dbReference>
<dbReference type="GeneID" id="103524911"/>
<dbReference type="RefSeq" id="XP_026675984.1">
    <property type="nucleotide sequence ID" value="XM_026820183.1"/>
</dbReference>
<keyword evidence="1" id="KW-0175">Coiled coil</keyword>
<dbReference type="KEGG" id="dci:103524911"/>
<dbReference type="PANTHER" id="PTHR12156">
    <property type="entry name" value="PLECKSTRIN HOMOLOGY-LIKE DOMAIN, FAMILY B, MEMBER 3"/>
    <property type="match status" value="1"/>
</dbReference>
<feature type="region of interest" description="Disordered" evidence="2">
    <location>
        <begin position="317"/>
        <end position="348"/>
    </location>
</feature>
<feature type="region of interest" description="Disordered" evidence="2">
    <location>
        <begin position="131"/>
        <end position="156"/>
    </location>
</feature>
<dbReference type="PaxDb" id="121845-A0A3Q0IIF7"/>